<dbReference type="Pfam" id="PF01479">
    <property type="entry name" value="S4"/>
    <property type="match status" value="1"/>
</dbReference>
<evidence type="ECO:0000256" key="5">
    <source>
        <dbReference type="HAMAP-Rule" id="MF_00871"/>
    </source>
</evidence>
<keyword evidence="3 5" id="KW-0694">RNA-binding</keyword>
<comment type="similarity">
    <text evidence="5">Belongs to the RqcP family.</text>
</comment>
<dbReference type="PROSITE" id="PS50889">
    <property type="entry name" value="S4"/>
    <property type="match status" value="1"/>
</dbReference>
<gene>
    <name evidence="5" type="primary">rqcP</name>
    <name evidence="7" type="ORF">BLW93_02125</name>
</gene>
<dbReference type="CDD" id="cd00165">
    <property type="entry name" value="S4"/>
    <property type="match status" value="1"/>
</dbReference>
<proteinExistence type="inferred from homology"/>
<evidence type="ECO:0000256" key="2">
    <source>
        <dbReference type="ARBA" id="ARBA00022730"/>
    </source>
</evidence>
<keyword evidence="1 5" id="KW-0820">tRNA-binding</keyword>
<dbReference type="SUPFAM" id="SSF55174">
    <property type="entry name" value="Alpha-L RNA-binding motif"/>
    <property type="match status" value="1"/>
</dbReference>
<sequence length="95" mass="10795">MRIDQFLKLSRVVKRRSQAKILCDEGVVRLNGSVVKASKEVKEGDVIEIDTVNRYLKFKIEAIPAGKNVSKKTARELIRIIEDKKKSISDIVDLI</sequence>
<evidence type="ECO:0000313" key="8">
    <source>
        <dbReference type="Proteomes" id="UP000187408"/>
    </source>
</evidence>
<dbReference type="GO" id="GO:0072344">
    <property type="term" value="P:rescue of stalled ribosome"/>
    <property type="evidence" value="ECO:0007669"/>
    <property type="project" value="UniProtKB-UniRule"/>
</dbReference>
<dbReference type="GO" id="GO:0019843">
    <property type="term" value="F:rRNA binding"/>
    <property type="evidence" value="ECO:0007669"/>
    <property type="project" value="UniProtKB-UniRule"/>
</dbReference>
<comment type="function">
    <text evidence="5">Key component of the ribosome quality control system (RQC), a ribosome-associated complex that mediates the extraction of incompletely synthesized nascent chains from stalled ribosomes and their subsequent degradation. RqcH recruits Ala-charged tRNA, and with RqcP directs the elongation of stalled nascent chains on 50S ribosomal subunits, leading to non-templated C-terminal alanine extensions (Ala tail). The Ala tail promotes nascent chain degradation. RqcP is associated with the translocation-like movement of the peptidyl-tRNA from the A-site into the P-site.</text>
</comment>
<feature type="domain" description="RNA-binding S4" evidence="6">
    <location>
        <begin position="1"/>
        <end position="64"/>
    </location>
</feature>
<evidence type="ECO:0000256" key="1">
    <source>
        <dbReference type="ARBA" id="ARBA00022555"/>
    </source>
</evidence>
<evidence type="ECO:0000256" key="3">
    <source>
        <dbReference type="ARBA" id="ARBA00022884"/>
    </source>
</evidence>
<dbReference type="Proteomes" id="UP000187408">
    <property type="component" value="Unassembled WGS sequence"/>
</dbReference>
<dbReference type="STRING" id="1914305.BLW93_02125"/>
<keyword evidence="4 5" id="KW-0648">Protein biosynthesis</keyword>
<dbReference type="GO" id="GO:0000049">
    <property type="term" value="F:tRNA binding"/>
    <property type="evidence" value="ECO:0007669"/>
    <property type="project" value="UniProtKB-UniRule"/>
</dbReference>
<name>A0A1R1MMD8_9BACT</name>
<dbReference type="RefSeq" id="WP_076712471.1">
    <property type="nucleotide sequence ID" value="NZ_MOEN01000005.1"/>
</dbReference>
<dbReference type="PIRSF" id="PIRSF038881">
    <property type="entry name" value="RNAbp_HP1423"/>
    <property type="match status" value="1"/>
</dbReference>
<comment type="caution">
    <text evidence="7">The sequence shown here is derived from an EMBL/GenBank/DDBJ whole genome shotgun (WGS) entry which is preliminary data.</text>
</comment>
<reference evidence="7 8" key="1">
    <citation type="submission" date="2016-10" db="EMBL/GenBank/DDBJ databases">
        <title>Genome sequence of a sulfur-reducing bacterium Desulfurobacterium indicum K6013.</title>
        <authorList>
            <person name="Cao J."/>
            <person name="Shao Z."/>
            <person name="Alain K."/>
            <person name="Jebbar M."/>
        </authorList>
    </citation>
    <scope>NUCLEOTIDE SEQUENCE [LARGE SCALE GENOMIC DNA]</scope>
    <source>
        <strain evidence="7 8">K6013</strain>
    </source>
</reference>
<dbReference type="GO" id="GO:0043023">
    <property type="term" value="F:ribosomal large subunit binding"/>
    <property type="evidence" value="ECO:0007669"/>
    <property type="project" value="UniProtKB-UniRule"/>
</dbReference>
<comment type="subunit">
    <text evidence="5">Associates with stalled 50S ribosomal subunits. Binds to RqcH, 23S rRNA and the P-site tRNA. Does not require RqcH for association with 50S subunits.</text>
</comment>
<accession>A0A1R1MMD8</accession>
<dbReference type="Gene3D" id="3.10.290.10">
    <property type="entry name" value="RNA-binding S4 domain"/>
    <property type="match status" value="1"/>
</dbReference>
<dbReference type="AlphaFoldDB" id="A0A1R1MMD8"/>
<dbReference type="SMART" id="SM00363">
    <property type="entry name" value="S4"/>
    <property type="match status" value="1"/>
</dbReference>
<evidence type="ECO:0000259" key="6">
    <source>
        <dbReference type="SMART" id="SM00363"/>
    </source>
</evidence>
<keyword evidence="8" id="KW-1185">Reference proteome</keyword>
<dbReference type="InterPro" id="IPR036986">
    <property type="entry name" value="S4_RNA-bd_sf"/>
</dbReference>
<dbReference type="HAMAP" id="MF_00871">
    <property type="entry name" value="RqcP"/>
    <property type="match status" value="1"/>
</dbReference>
<protein>
    <recommendedName>
        <fullName evidence="5">RQC P-site tRNA stabilizing factor</fullName>
        <shortName evidence="5">RqcP</shortName>
    </recommendedName>
    <alternativeName>
        <fullName evidence="5">Ribosome-associated protein quality control protein P</fullName>
    </alternativeName>
</protein>
<dbReference type="EMBL" id="MOEN01000005">
    <property type="protein sequence ID" value="OMH40992.1"/>
    <property type="molecule type" value="Genomic_DNA"/>
</dbReference>
<dbReference type="InterPro" id="IPR002942">
    <property type="entry name" value="S4_RNA-bd"/>
</dbReference>
<keyword evidence="2 5" id="KW-0699">rRNA-binding</keyword>
<dbReference type="OrthoDB" id="9805210at2"/>
<evidence type="ECO:0000313" key="7">
    <source>
        <dbReference type="EMBL" id="OMH40992.1"/>
    </source>
</evidence>
<organism evidence="7 8">
    <name type="scientific">Desulfurobacterium indicum</name>
    <dbReference type="NCBI Taxonomy" id="1914305"/>
    <lineage>
        <taxon>Bacteria</taxon>
        <taxon>Pseudomonadati</taxon>
        <taxon>Aquificota</taxon>
        <taxon>Aquificia</taxon>
        <taxon>Desulfurobacteriales</taxon>
        <taxon>Desulfurobacteriaceae</taxon>
        <taxon>Desulfurobacterium</taxon>
    </lineage>
</organism>
<dbReference type="InterPro" id="IPR025490">
    <property type="entry name" value="RqcP"/>
</dbReference>
<evidence type="ECO:0000256" key="4">
    <source>
        <dbReference type="ARBA" id="ARBA00022917"/>
    </source>
</evidence>